<feature type="compositionally biased region" description="Polar residues" evidence="1">
    <location>
        <begin position="282"/>
        <end position="304"/>
    </location>
</feature>
<feature type="compositionally biased region" description="Polar residues" evidence="1">
    <location>
        <begin position="188"/>
        <end position="197"/>
    </location>
</feature>
<dbReference type="EMBL" id="CP036272">
    <property type="protein sequence ID" value="QDT61031.1"/>
    <property type="molecule type" value="Genomic_DNA"/>
</dbReference>
<proteinExistence type="predicted"/>
<organism evidence="2 3">
    <name type="scientific">Stieleria bergensis</name>
    <dbReference type="NCBI Taxonomy" id="2528025"/>
    <lineage>
        <taxon>Bacteria</taxon>
        <taxon>Pseudomonadati</taxon>
        <taxon>Planctomycetota</taxon>
        <taxon>Planctomycetia</taxon>
        <taxon>Pirellulales</taxon>
        <taxon>Pirellulaceae</taxon>
        <taxon>Stieleria</taxon>
    </lineage>
</organism>
<name>A0A517SYC7_9BACT</name>
<sequence>MLPALLLCNGLLAIHSDQIQAHTPDKQNQPVHQRYDVISPVGNRLPAGHRRKYNRPSYIGGKIAYWIAPSSQEAMSWHRAVHANAYKDPKKHQYIYQQYFYPKPWQLLPVGPRPITRESAERQKQRRLDAENIAPGPSIMEPPAIPQLPVENSPQQPADPEPPAETTETLGSMLIESDTVFGQVETPATDQVTPTDRSLQHPLPGKSSATAAVQQMAQAQVINIKSNTGLGDAALIRANLPPQSTEPQSDASQLPVSAAMVDLITPSWLRKERQVHVAASDRQGSANRNQGIGQHSAAEQGSTQPVRVVRTGALAAGINGQKQTGTIRAAHQAELPNAERRSPEIAIPFGQLPTPSSNQPASFNFILRDDGFVPADELETLSK</sequence>
<evidence type="ECO:0000313" key="2">
    <source>
        <dbReference type="EMBL" id="QDT61031.1"/>
    </source>
</evidence>
<accession>A0A517SYC7</accession>
<feature type="compositionally biased region" description="Basic and acidic residues" evidence="1">
    <location>
        <begin position="117"/>
        <end position="130"/>
    </location>
</feature>
<keyword evidence="3" id="KW-1185">Reference proteome</keyword>
<dbReference type="AlphaFoldDB" id="A0A517SYC7"/>
<feature type="region of interest" description="Disordered" evidence="1">
    <location>
        <begin position="276"/>
        <end position="304"/>
    </location>
</feature>
<evidence type="ECO:0000313" key="3">
    <source>
        <dbReference type="Proteomes" id="UP000315003"/>
    </source>
</evidence>
<dbReference type="Proteomes" id="UP000315003">
    <property type="component" value="Chromosome"/>
</dbReference>
<feature type="region of interest" description="Disordered" evidence="1">
    <location>
        <begin position="117"/>
        <end position="167"/>
    </location>
</feature>
<protein>
    <submittedName>
        <fullName evidence="2">Uncharacterized protein</fullName>
    </submittedName>
</protein>
<gene>
    <name evidence="2" type="ORF">SV7mr_35610</name>
</gene>
<evidence type="ECO:0000256" key="1">
    <source>
        <dbReference type="SAM" id="MobiDB-lite"/>
    </source>
</evidence>
<reference evidence="2 3" key="1">
    <citation type="submission" date="2019-02" db="EMBL/GenBank/DDBJ databases">
        <title>Deep-cultivation of Planctomycetes and their phenomic and genomic characterization uncovers novel biology.</title>
        <authorList>
            <person name="Wiegand S."/>
            <person name="Jogler M."/>
            <person name="Boedeker C."/>
            <person name="Pinto D."/>
            <person name="Vollmers J."/>
            <person name="Rivas-Marin E."/>
            <person name="Kohn T."/>
            <person name="Peeters S.H."/>
            <person name="Heuer A."/>
            <person name="Rast P."/>
            <person name="Oberbeckmann S."/>
            <person name="Bunk B."/>
            <person name="Jeske O."/>
            <person name="Meyerdierks A."/>
            <person name="Storesund J.E."/>
            <person name="Kallscheuer N."/>
            <person name="Luecker S."/>
            <person name="Lage O.M."/>
            <person name="Pohl T."/>
            <person name="Merkel B.J."/>
            <person name="Hornburger P."/>
            <person name="Mueller R.-W."/>
            <person name="Bruemmer F."/>
            <person name="Labrenz M."/>
            <person name="Spormann A.M."/>
            <person name="Op den Camp H."/>
            <person name="Overmann J."/>
            <person name="Amann R."/>
            <person name="Jetten M.S.M."/>
            <person name="Mascher T."/>
            <person name="Medema M.H."/>
            <person name="Devos D.P."/>
            <person name="Kaster A.-K."/>
            <person name="Ovreas L."/>
            <person name="Rohde M."/>
            <person name="Galperin M.Y."/>
            <person name="Jogler C."/>
        </authorList>
    </citation>
    <scope>NUCLEOTIDE SEQUENCE [LARGE SCALE GENOMIC DNA]</scope>
    <source>
        <strain evidence="2 3">SV_7m_r</strain>
    </source>
</reference>
<feature type="region of interest" description="Disordered" evidence="1">
    <location>
        <begin position="188"/>
        <end position="211"/>
    </location>
</feature>